<dbReference type="AlphaFoldDB" id="A0AAV0P556"/>
<comment type="caution">
    <text evidence="1">The sequence shown here is derived from an EMBL/GenBank/DDBJ whole genome shotgun (WGS) entry which is preliminary data.</text>
</comment>
<organism evidence="1 2">
    <name type="scientific">Linum tenue</name>
    <dbReference type="NCBI Taxonomy" id="586396"/>
    <lineage>
        <taxon>Eukaryota</taxon>
        <taxon>Viridiplantae</taxon>
        <taxon>Streptophyta</taxon>
        <taxon>Embryophyta</taxon>
        <taxon>Tracheophyta</taxon>
        <taxon>Spermatophyta</taxon>
        <taxon>Magnoliopsida</taxon>
        <taxon>eudicotyledons</taxon>
        <taxon>Gunneridae</taxon>
        <taxon>Pentapetalae</taxon>
        <taxon>rosids</taxon>
        <taxon>fabids</taxon>
        <taxon>Malpighiales</taxon>
        <taxon>Linaceae</taxon>
        <taxon>Linum</taxon>
    </lineage>
</organism>
<evidence type="ECO:0000313" key="1">
    <source>
        <dbReference type="EMBL" id="CAI0465935.1"/>
    </source>
</evidence>
<dbReference type="Proteomes" id="UP001154282">
    <property type="component" value="Unassembled WGS sequence"/>
</dbReference>
<proteinExistence type="predicted"/>
<sequence>MISSKYLNWHRFKERRFYMTNYLIRQLIVLCNYCEVVPSRENRS</sequence>
<reference evidence="1" key="1">
    <citation type="submission" date="2022-08" db="EMBL/GenBank/DDBJ databases">
        <authorList>
            <person name="Gutierrez-Valencia J."/>
        </authorList>
    </citation>
    <scope>NUCLEOTIDE SEQUENCE</scope>
</reference>
<name>A0AAV0P556_9ROSI</name>
<protein>
    <submittedName>
        <fullName evidence="1">Uncharacterized protein</fullName>
    </submittedName>
</protein>
<evidence type="ECO:0000313" key="2">
    <source>
        <dbReference type="Proteomes" id="UP001154282"/>
    </source>
</evidence>
<dbReference type="EMBL" id="CAMGYJ010000008">
    <property type="protein sequence ID" value="CAI0465935.1"/>
    <property type="molecule type" value="Genomic_DNA"/>
</dbReference>
<accession>A0AAV0P556</accession>
<gene>
    <name evidence="1" type="ORF">LITE_LOCUS36817</name>
</gene>
<keyword evidence="2" id="KW-1185">Reference proteome</keyword>